<accession>A0A7C8Z0Q4</accession>
<keyword evidence="1" id="KW-0732">Signal</keyword>
<feature type="chain" id="PRO_5028005687" description="Secreted protein" evidence="1">
    <location>
        <begin position="17"/>
        <end position="103"/>
    </location>
</feature>
<dbReference type="AlphaFoldDB" id="A0A7C8Z0Q4"/>
<evidence type="ECO:0008006" key="3">
    <source>
        <dbReference type="Google" id="ProtNLM"/>
    </source>
</evidence>
<feature type="signal peptide" evidence="1">
    <location>
        <begin position="1"/>
        <end position="16"/>
    </location>
</feature>
<proteinExistence type="predicted"/>
<sequence length="103" mass="11396">MSVVWLLEMFLFQASARPQSCPSLPHTSPCSPLLALFASAHPTKPQRCEEVGDDQYDLSVQCQSYVLVTLVPAHTLLFPSQTHHIGLPVGSVLLFLFQVYSEP</sequence>
<organism evidence="2">
    <name type="scientific">Opuntia streptacantha</name>
    <name type="common">Prickly pear cactus</name>
    <name type="synonym">Opuntia cardona</name>
    <dbReference type="NCBI Taxonomy" id="393608"/>
    <lineage>
        <taxon>Eukaryota</taxon>
        <taxon>Viridiplantae</taxon>
        <taxon>Streptophyta</taxon>
        <taxon>Embryophyta</taxon>
        <taxon>Tracheophyta</taxon>
        <taxon>Spermatophyta</taxon>
        <taxon>Magnoliopsida</taxon>
        <taxon>eudicotyledons</taxon>
        <taxon>Gunneridae</taxon>
        <taxon>Pentapetalae</taxon>
        <taxon>Caryophyllales</taxon>
        <taxon>Cactineae</taxon>
        <taxon>Cactaceae</taxon>
        <taxon>Opuntioideae</taxon>
        <taxon>Opuntia</taxon>
    </lineage>
</organism>
<evidence type="ECO:0000313" key="2">
    <source>
        <dbReference type="EMBL" id="MBA4631498.1"/>
    </source>
</evidence>
<evidence type="ECO:0000256" key="1">
    <source>
        <dbReference type="SAM" id="SignalP"/>
    </source>
</evidence>
<name>A0A7C8Z0Q4_OPUST</name>
<reference evidence="2" key="1">
    <citation type="journal article" date="2013" name="J. Plant Res.">
        <title>Effect of fungi and light on seed germination of three Opuntia species from semiarid lands of central Mexico.</title>
        <authorList>
            <person name="Delgado-Sanchez P."/>
            <person name="Jimenez-Bremont J.F."/>
            <person name="Guerrero-Gonzalez Mde L."/>
            <person name="Flores J."/>
        </authorList>
    </citation>
    <scope>NUCLEOTIDE SEQUENCE</scope>
    <source>
        <tissue evidence="2">Cladode</tissue>
    </source>
</reference>
<dbReference type="EMBL" id="GISG01078017">
    <property type="protein sequence ID" value="MBA4631498.1"/>
    <property type="molecule type" value="Transcribed_RNA"/>
</dbReference>
<protein>
    <recommendedName>
        <fullName evidence="3">Secreted protein</fullName>
    </recommendedName>
</protein>
<reference evidence="2" key="2">
    <citation type="submission" date="2020-07" db="EMBL/GenBank/DDBJ databases">
        <authorList>
            <person name="Vera ALvarez R."/>
            <person name="Arias-Moreno D.M."/>
            <person name="Jimenez-Jacinto V."/>
            <person name="Jimenez-Bremont J.F."/>
            <person name="Swaminathan K."/>
            <person name="Moose S.P."/>
            <person name="Guerrero-Gonzalez M.L."/>
            <person name="Marino-Ramirez L."/>
            <person name="Landsman D."/>
            <person name="Rodriguez-Kessler M."/>
            <person name="Delgado-Sanchez P."/>
        </authorList>
    </citation>
    <scope>NUCLEOTIDE SEQUENCE</scope>
    <source>
        <tissue evidence="2">Cladode</tissue>
    </source>
</reference>